<keyword evidence="4 6" id="KW-1133">Transmembrane helix</keyword>
<feature type="transmembrane region" description="Helical" evidence="6">
    <location>
        <begin position="18"/>
        <end position="37"/>
    </location>
</feature>
<evidence type="ECO:0000256" key="2">
    <source>
        <dbReference type="ARBA" id="ARBA00022475"/>
    </source>
</evidence>
<evidence type="ECO:0000256" key="4">
    <source>
        <dbReference type="ARBA" id="ARBA00022989"/>
    </source>
</evidence>
<accession>A0ABY2TP21</accession>
<dbReference type="InterPro" id="IPR051327">
    <property type="entry name" value="MATE_MepA_subfamily"/>
</dbReference>
<feature type="non-terminal residue" evidence="7">
    <location>
        <position position="115"/>
    </location>
</feature>
<dbReference type="InterPro" id="IPR002528">
    <property type="entry name" value="MATE_fam"/>
</dbReference>
<evidence type="ECO:0000256" key="6">
    <source>
        <dbReference type="SAM" id="Phobius"/>
    </source>
</evidence>
<gene>
    <name evidence="7" type="ORF">EZH24_13080</name>
</gene>
<protein>
    <submittedName>
        <fullName evidence="7">MATE family efflux transporter</fullName>
    </submittedName>
</protein>
<comment type="subcellular location">
    <subcellularLocation>
        <location evidence="1">Cell membrane</location>
        <topology evidence="1">Multi-pass membrane protein</topology>
    </subcellularLocation>
</comment>
<keyword evidence="8" id="KW-1185">Reference proteome</keyword>
<dbReference type="Pfam" id="PF01554">
    <property type="entry name" value="MatE"/>
    <property type="match status" value="1"/>
</dbReference>
<evidence type="ECO:0000256" key="1">
    <source>
        <dbReference type="ARBA" id="ARBA00004651"/>
    </source>
</evidence>
<dbReference type="RefSeq" id="WP_272897908.1">
    <property type="nucleotide sequence ID" value="NZ_SJDU01000689.1"/>
</dbReference>
<keyword evidence="2" id="KW-1003">Cell membrane</keyword>
<organism evidence="7 8">
    <name type="scientific">Brachyspira catarrhinii</name>
    <dbReference type="NCBI Taxonomy" id="2528966"/>
    <lineage>
        <taxon>Bacteria</taxon>
        <taxon>Pseudomonadati</taxon>
        <taxon>Spirochaetota</taxon>
        <taxon>Spirochaetia</taxon>
        <taxon>Brachyspirales</taxon>
        <taxon>Brachyspiraceae</taxon>
        <taxon>Brachyspira</taxon>
    </lineage>
</organism>
<name>A0ABY2TP21_9SPIR</name>
<dbReference type="PANTHER" id="PTHR43823:SF3">
    <property type="entry name" value="MULTIDRUG EXPORT PROTEIN MEPA"/>
    <property type="match status" value="1"/>
</dbReference>
<reference evidence="7 8" key="1">
    <citation type="journal article" date="2019" name="Anaerobe">
        <title>Brachyspira catarrhinii sp. nov., an anaerobic intestinal spirochaete isolated from vervet monkeys may have been misidentified as Brachyspira aalborgi in previous studies.</title>
        <authorList>
            <person name="Phillips N.D."/>
            <person name="La T."/>
            <person name="Hampson D.J."/>
        </authorList>
    </citation>
    <scope>NUCLEOTIDE SEQUENCE [LARGE SCALE GENOMIC DNA]</scope>
    <source>
        <strain evidence="7 8">Z12</strain>
    </source>
</reference>
<sequence>MADNKIDIFENYPVYKSLFYLAMPTILGMLVNVFYNMVDTFFVGQTGDPNQVAAVSLTMPIYLLLMAFGNIFGIGGASYISRNLGAKQFDKVKQISSFGFYASIIVGFISMAIFL</sequence>
<evidence type="ECO:0000313" key="7">
    <source>
        <dbReference type="EMBL" id="TKZ23196.1"/>
    </source>
</evidence>
<dbReference type="Proteomes" id="UP000310168">
    <property type="component" value="Unassembled WGS sequence"/>
</dbReference>
<proteinExistence type="predicted"/>
<evidence type="ECO:0000256" key="3">
    <source>
        <dbReference type="ARBA" id="ARBA00022692"/>
    </source>
</evidence>
<dbReference type="EMBL" id="SJDU01000689">
    <property type="protein sequence ID" value="TKZ23196.1"/>
    <property type="molecule type" value="Genomic_DNA"/>
</dbReference>
<comment type="caution">
    <text evidence="7">The sequence shown here is derived from an EMBL/GenBank/DDBJ whole genome shotgun (WGS) entry which is preliminary data.</text>
</comment>
<keyword evidence="5 6" id="KW-0472">Membrane</keyword>
<keyword evidence="3 6" id="KW-0812">Transmembrane</keyword>
<feature type="transmembrane region" description="Helical" evidence="6">
    <location>
        <begin position="92"/>
        <end position="114"/>
    </location>
</feature>
<dbReference type="PANTHER" id="PTHR43823">
    <property type="entry name" value="SPORULATION PROTEIN YKVU"/>
    <property type="match status" value="1"/>
</dbReference>
<evidence type="ECO:0000256" key="5">
    <source>
        <dbReference type="ARBA" id="ARBA00023136"/>
    </source>
</evidence>
<evidence type="ECO:0000313" key="8">
    <source>
        <dbReference type="Proteomes" id="UP000310168"/>
    </source>
</evidence>
<feature type="transmembrane region" description="Helical" evidence="6">
    <location>
        <begin position="57"/>
        <end position="80"/>
    </location>
</feature>